<comment type="similarity">
    <text evidence="2">Belongs to the transketolase family.</text>
</comment>
<dbReference type="InterPro" id="IPR005474">
    <property type="entry name" value="Transketolase_N"/>
</dbReference>
<dbReference type="PANTHER" id="PTHR47514:SF1">
    <property type="entry name" value="TRANSKETOLASE N-TERMINAL SECTION-RELATED"/>
    <property type="match status" value="1"/>
</dbReference>
<dbReference type="RefSeq" id="WP_072862486.1">
    <property type="nucleotide sequence ID" value="NZ_FQUI01000002.1"/>
</dbReference>
<keyword evidence="3" id="KW-0786">Thiamine pyrophosphate</keyword>
<sequence>MLTKDELKKIKKFAIQIRIETLKEIGNLGFGHLPGAMSIVELLAVLYSKVLKIDPKKTDWNERDWFILSKGHAGPSLYATLAIKGYFPKEWLLTLNKGGTLLPSHTDKNLTPGIDMTTGSLGQGMSTALGVALGFKLSKKDNYVYVVLGDGESQEGQVWEGALYGGNLKLDNLTVFIDYNKQQLDGYTKDINDLGDLRKKWEDFGWYAIEVDGHNIEDIYNAVVEAKKIKNKSSVIILNTVKGKGVSFLEGKVAHHVKVKQTEIEKAIKILEKELESLEEGDL</sequence>
<protein>
    <submittedName>
        <fullName evidence="5">Transketolase</fullName>
    </submittedName>
</protein>
<dbReference type="STRING" id="1122195.SAMN02745164_00190"/>
<feature type="domain" description="Transketolase N-terminal" evidence="4">
    <location>
        <begin position="13"/>
        <end position="267"/>
    </location>
</feature>
<dbReference type="PANTHER" id="PTHR47514">
    <property type="entry name" value="TRANSKETOLASE N-TERMINAL SECTION-RELATED"/>
    <property type="match status" value="1"/>
</dbReference>
<gene>
    <name evidence="5" type="ORF">SAMN02745164_00190</name>
</gene>
<dbReference type="Pfam" id="PF00456">
    <property type="entry name" value="Transketolase_N"/>
    <property type="match status" value="1"/>
</dbReference>
<evidence type="ECO:0000313" key="6">
    <source>
        <dbReference type="Proteomes" id="UP000184334"/>
    </source>
</evidence>
<evidence type="ECO:0000259" key="4">
    <source>
        <dbReference type="Pfam" id="PF00456"/>
    </source>
</evidence>
<comment type="caution">
    <text evidence="5">The sequence shown here is derived from an EMBL/GenBank/DDBJ whole genome shotgun (WGS) entry which is preliminary data.</text>
</comment>
<keyword evidence="6" id="KW-1185">Reference proteome</keyword>
<dbReference type="SUPFAM" id="SSF52518">
    <property type="entry name" value="Thiamin diphosphate-binding fold (THDP-binding)"/>
    <property type="match status" value="1"/>
</dbReference>
<dbReference type="Gene3D" id="3.40.50.970">
    <property type="match status" value="1"/>
</dbReference>
<dbReference type="Proteomes" id="UP000184334">
    <property type="component" value="Unassembled WGS sequence"/>
</dbReference>
<evidence type="ECO:0000313" key="5">
    <source>
        <dbReference type="EMBL" id="SHE31742.1"/>
    </source>
</evidence>
<name>A0A1M4SHV8_MARH1</name>
<reference evidence="5" key="1">
    <citation type="submission" date="2016-11" db="EMBL/GenBank/DDBJ databases">
        <authorList>
            <person name="Varghese N."/>
            <person name="Submissions S."/>
        </authorList>
    </citation>
    <scope>NUCLEOTIDE SEQUENCE [LARGE SCALE GENOMIC DNA]</scope>
    <source>
        <strain evidence="5">DSM 16785</strain>
    </source>
</reference>
<evidence type="ECO:0000256" key="1">
    <source>
        <dbReference type="ARBA" id="ARBA00001964"/>
    </source>
</evidence>
<dbReference type="EMBL" id="FQUI01000002">
    <property type="protein sequence ID" value="SHE31742.1"/>
    <property type="molecule type" value="Genomic_DNA"/>
</dbReference>
<organism evidence="5 6">
    <name type="scientific">Marinitoga hydrogenitolerans (strain DSM 16785 / JCM 12826 / AT1271)</name>
    <dbReference type="NCBI Taxonomy" id="1122195"/>
    <lineage>
        <taxon>Bacteria</taxon>
        <taxon>Thermotogati</taxon>
        <taxon>Thermotogota</taxon>
        <taxon>Thermotogae</taxon>
        <taxon>Petrotogales</taxon>
        <taxon>Petrotogaceae</taxon>
        <taxon>Marinitoga</taxon>
    </lineage>
</organism>
<dbReference type="InterPro" id="IPR029061">
    <property type="entry name" value="THDP-binding"/>
</dbReference>
<evidence type="ECO:0000256" key="2">
    <source>
        <dbReference type="ARBA" id="ARBA00007131"/>
    </source>
</evidence>
<dbReference type="CDD" id="cd02012">
    <property type="entry name" value="TPP_TK"/>
    <property type="match status" value="1"/>
</dbReference>
<dbReference type="AlphaFoldDB" id="A0A1M4SHV8"/>
<comment type="cofactor">
    <cofactor evidence="1">
        <name>thiamine diphosphate</name>
        <dbReference type="ChEBI" id="CHEBI:58937"/>
    </cofactor>
</comment>
<dbReference type="OrthoDB" id="8732661at2"/>
<evidence type="ECO:0000256" key="3">
    <source>
        <dbReference type="ARBA" id="ARBA00023052"/>
    </source>
</evidence>
<accession>A0A1M4SHV8</accession>
<proteinExistence type="inferred from homology"/>